<protein>
    <submittedName>
        <fullName evidence="2">Uncharacterized protein</fullName>
    </submittedName>
</protein>
<comment type="caution">
    <text evidence="2">The sequence shown here is derived from an EMBL/GenBank/DDBJ whole genome shotgun (WGS) entry which is preliminary data.</text>
</comment>
<reference evidence="2 3" key="1">
    <citation type="submission" date="2015-01" db="EMBL/GenBank/DDBJ databases">
        <title>Evolution of Trichinella species and genotypes.</title>
        <authorList>
            <person name="Korhonen P.K."/>
            <person name="Edoardo P."/>
            <person name="Giuseppe L.R."/>
            <person name="Gasser R.B."/>
        </authorList>
    </citation>
    <scope>NUCLEOTIDE SEQUENCE [LARGE SCALE GENOMIC DNA]</scope>
    <source>
        <strain evidence="2">ISS588</strain>
    </source>
</reference>
<gene>
    <name evidence="2" type="ORF">T4B_10969</name>
</gene>
<dbReference type="Proteomes" id="UP000054805">
    <property type="component" value="Unassembled WGS sequence"/>
</dbReference>
<dbReference type="EMBL" id="JYDS01004405">
    <property type="protein sequence ID" value="KRY95214.1"/>
    <property type="molecule type" value="Genomic_DNA"/>
</dbReference>
<feature type="non-terminal residue" evidence="2">
    <location>
        <position position="68"/>
    </location>
</feature>
<evidence type="ECO:0000256" key="1">
    <source>
        <dbReference type="SAM" id="MobiDB-lite"/>
    </source>
</evidence>
<name>A0A0V1GAA5_TRIPS</name>
<evidence type="ECO:0000313" key="3">
    <source>
        <dbReference type="Proteomes" id="UP000054805"/>
    </source>
</evidence>
<sequence length="68" mass="7539">MQILTANHWLELRDPDGRVRGRTKGAEGGGNPIGRTIVSTNYTHQCSQGLTHQPKSIHGLVPGLWYNF</sequence>
<feature type="region of interest" description="Disordered" evidence="1">
    <location>
        <begin position="15"/>
        <end position="35"/>
    </location>
</feature>
<dbReference type="AlphaFoldDB" id="A0A0V1GAA5"/>
<evidence type="ECO:0000313" key="2">
    <source>
        <dbReference type="EMBL" id="KRY95214.1"/>
    </source>
</evidence>
<organism evidence="2 3">
    <name type="scientific">Trichinella pseudospiralis</name>
    <name type="common">Parasitic roundworm</name>
    <dbReference type="NCBI Taxonomy" id="6337"/>
    <lineage>
        <taxon>Eukaryota</taxon>
        <taxon>Metazoa</taxon>
        <taxon>Ecdysozoa</taxon>
        <taxon>Nematoda</taxon>
        <taxon>Enoplea</taxon>
        <taxon>Dorylaimia</taxon>
        <taxon>Trichinellida</taxon>
        <taxon>Trichinellidae</taxon>
        <taxon>Trichinella</taxon>
    </lineage>
</organism>
<proteinExistence type="predicted"/>
<accession>A0A0V1GAA5</accession>
<keyword evidence="3" id="KW-1185">Reference proteome</keyword>